<proteinExistence type="predicted"/>
<accession>A0A915KS45</accession>
<keyword evidence="1" id="KW-1133">Transmembrane helix</keyword>
<protein>
    <submittedName>
        <fullName evidence="3">Uncharacterized protein</fullName>
    </submittedName>
</protein>
<feature type="transmembrane region" description="Helical" evidence="1">
    <location>
        <begin position="60"/>
        <end position="81"/>
    </location>
</feature>
<reference evidence="3" key="1">
    <citation type="submission" date="2022-11" db="UniProtKB">
        <authorList>
            <consortium name="WormBaseParasite"/>
        </authorList>
    </citation>
    <scope>IDENTIFICATION</scope>
</reference>
<sequence>MPNLLSITDSDANCLPDLELRSPIEKKKPNLKNKFVRRKKEEFTIKSFKEPTCLSKNRNILFACLNLILCLAILIVAVFYLQFYEEFRVLKSELFPSAILINRELEDWGNSVVFNEKEQDRWNLNSAADVSKLRRIMHEQTIKIEQLVKTNVELWAAASVERFDFSVY</sequence>
<name>A0A915KS45_ROMCU</name>
<keyword evidence="1" id="KW-0472">Membrane</keyword>
<evidence type="ECO:0000256" key="1">
    <source>
        <dbReference type="SAM" id="Phobius"/>
    </source>
</evidence>
<dbReference type="Proteomes" id="UP000887565">
    <property type="component" value="Unplaced"/>
</dbReference>
<keyword evidence="1" id="KW-0812">Transmembrane</keyword>
<organism evidence="2 3">
    <name type="scientific">Romanomermis culicivorax</name>
    <name type="common">Nematode worm</name>
    <dbReference type="NCBI Taxonomy" id="13658"/>
    <lineage>
        <taxon>Eukaryota</taxon>
        <taxon>Metazoa</taxon>
        <taxon>Ecdysozoa</taxon>
        <taxon>Nematoda</taxon>
        <taxon>Enoplea</taxon>
        <taxon>Dorylaimia</taxon>
        <taxon>Mermithida</taxon>
        <taxon>Mermithoidea</taxon>
        <taxon>Mermithidae</taxon>
        <taxon>Romanomermis</taxon>
    </lineage>
</organism>
<dbReference type="WBParaSite" id="nRc.2.0.1.t40920-RA">
    <property type="protein sequence ID" value="nRc.2.0.1.t40920-RA"/>
    <property type="gene ID" value="nRc.2.0.1.g40920"/>
</dbReference>
<keyword evidence="2" id="KW-1185">Reference proteome</keyword>
<evidence type="ECO:0000313" key="3">
    <source>
        <dbReference type="WBParaSite" id="nRc.2.0.1.t40920-RA"/>
    </source>
</evidence>
<evidence type="ECO:0000313" key="2">
    <source>
        <dbReference type="Proteomes" id="UP000887565"/>
    </source>
</evidence>
<dbReference type="AlphaFoldDB" id="A0A915KS45"/>